<organism evidence="1 2">
    <name type="scientific">Eragrostis curvula</name>
    <name type="common">weeping love grass</name>
    <dbReference type="NCBI Taxonomy" id="38414"/>
    <lineage>
        <taxon>Eukaryota</taxon>
        <taxon>Viridiplantae</taxon>
        <taxon>Streptophyta</taxon>
        <taxon>Embryophyta</taxon>
        <taxon>Tracheophyta</taxon>
        <taxon>Spermatophyta</taxon>
        <taxon>Magnoliopsida</taxon>
        <taxon>Liliopsida</taxon>
        <taxon>Poales</taxon>
        <taxon>Poaceae</taxon>
        <taxon>PACMAD clade</taxon>
        <taxon>Chloridoideae</taxon>
        <taxon>Eragrostideae</taxon>
        <taxon>Eragrostidinae</taxon>
        <taxon>Eragrostis</taxon>
    </lineage>
</organism>
<name>A0A5J9WCK7_9POAL</name>
<dbReference type="AlphaFoldDB" id="A0A5J9WCK7"/>
<keyword evidence="2" id="KW-1185">Reference proteome</keyword>
<gene>
    <name evidence="1" type="ORF">EJB05_05128</name>
</gene>
<comment type="caution">
    <text evidence="1">The sequence shown here is derived from an EMBL/GenBank/DDBJ whole genome shotgun (WGS) entry which is preliminary data.</text>
</comment>
<evidence type="ECO:0000313" key="2">
    <source>
        <dbReference type="Proteomes" id="UP000324897"/>
    </source>
</evidence>
<evidence type="ECO:0000313" key="1">
    <source>
        <dbReference type="EMBL" id="TVU45637.1"/>
    </source>
</evidence>
<reference evidence="1 2" key="1">
    <citation type="journal article" date="2019" name="Sci. Rep.">
        <title>A high-quality genome of Eragrostis curvula grass provides insights into Poaceae evolution and supports new strategies to enhance forage quality.</title>
        <authorList>
            <person name="Carballo J."/>
            <person name="Santos B.A.C.M."/>
            <person name="Zappacosta D."/>
            <person name="Garbus I."/>
            <person name="Selva J.P."/>
            <person name="Gallo C.A."/>
            <person name="Diaz A."/>
            <person name="Albertini E."/>
            <person name="Caccamo M."/>
            <person name="Echenique V."/>
        </authorList>
    </citation>
    <scope>NUCLEOTIDE SEQUENCE [LARGE SCALE GENOMIC DNA]</scope>
    <source>
        <strain evidence="2">cv. Victoria</strain>
        <tissue evidence="1">Leaf</tissue>
    </source>
</reference>
<dbReference type="Proteomes" id="UP000324897">
    <property type="component" value="Chromosome 5"/>
</dbReference>
<sequence length="90" mass="9333">MLLFVMEQEKVGTDLAAVLSTDLTSGKQRPRGLACSSCRFNAHQRPPGTLCVWSSRPGAESTLSGLAAVALVLAASFVTLEPEVAASVTG</sequence>
<proteinExistence type="predicted"/>
<dbReference type="Gramene" id="TVU45637">
    <property type="protein sequence ID" value="TVU45637"/>
    <property type="gene ID" value="EJB05_05128"/>
</dbReference>
<dbReference type="EMBL" id="RWGY01000004">
    <property type="protein sequence ID" value="TVU45637.1"/>
    <property type="molecule type" value="Genomic_DNA"/>
</dbReference>
<accession>A0A5J9WCK7</accession>
<protein>
    <submittedName>
        <fullName evidence="1">Uncharacterized protein</fullName>
    </submittedName>
</protein>